<gene>
    <name evidence="1" type="ORF">NYM_LOCUS14710</name>
</gene>
<dbReference type="PANTHER" id="PTHR31355">
    <property type="entry name" value="MICROTUBULE-ASSOCIATED PROTEIN TORTIFOLIA1"/>
    <property type="match status" value="1"/>
</dbReference>
<dbReference type="EMBL" id="LR721781">
    <property type="protein sequence ID" value="VVW15235.1"/>
    <property type="molecule type" value="Genomic_DNA"/>
</dbReference>
<dbReference type="AlphaFoldDB" id="A0A5K1BIN2"/>
<protein>
    <submittedName>
        <fullName evidence="1">Uncharacterized protein</fullName>
    </submittedName>
</protein>
<proteinExistence type="predicted"/>
<accession>A0A5K1BIN2</accession>
<dbReference type="InterPro" id="IPR033337">
    <property type="entry name" value="TORTIFOLIA1/SINE1-2"/>
</dbReference>
<dbReference type="GO" id="GO:0005874">
    <property type="term" value="C:microtubule"/>
    <property type="evidence" value="ECO:0007669"/>
    <property type="project" value="InterPro"/>
</dbReference>
<reference evidence="1" key="1">
    <citation type="submission" date="2019-09" db="EMBL/GenBank/DDBJ databases">
        <authorList>
            <person name="Zhang L."/>
        </authorList>
    </citation>
    <scope>NUCLEOTIDE SEQUENCE</scope>
</reference>
<organism evidence="1">
    <name type="scientific">Nymphaea colorata</name>
    <name type="common">pocket water lily</name>
    <dbReference type="NCBI Taxonomy" id="210225"/>
    <lineage>
        <taxon>Eukaryota</taxon>
        <taxon>Viridiplantae</taxon>
        <taxon>Streptophyta</taxon>
        <taxon>Embryophyta</taxon>
        <taxon>Tracheophyta</taxon>
        <taxon>Spermatophyta</taxon>
        <taxon>Magnoliopsida</taxon>
        <taxon>Nymphaeales</taxon>
        <taxon>Nymphaeaceae</taxon>
        <taxon>Nymphaea</taxon>
    </lineage>
</organism>
<evidence type="ECO:0000313" key="1">
    <source>
        <dbReference type="EMBL" id="VVW15235.1"/>
    </source>
</evidence>
<dbReference type="GO" id="GO:0008017">
    <property type="term" value="F:microtubule binding"/>
    <property type="evidence" value="ECO:0007669"/>
    <property type="project" value="InterPro"/>
</dbReference>
<sequence length="153" mass="16353">MFIGSSQNGMRSLESRVHGLEVALDEISHDLAVSTGRVHSIDNIGNRCCILPGTEFLSSKFWRKAEGRYTSGRFSVSGPTSSGGMYSSVNKESIESSKWENRRFRGVQGGLVVNPLADVHPPGAVEALHGDIQKQGVSITDSVNEGSSITSAS</sequence>
<dbReference type="PANTHER" id="PTHR31355:SF8">
    <property type="entry name" value="TORTIFOLIA1-LIKE PROTEIN 3"/>
    <property type="match status" value="1"/>
</dbReference>
<name>A0A5K1BIN2_9MAGN</name>